<comment type="caution">
    <text evidence="2">The sequence shown here is derived from an EMBL/GenBank/DDBJ whole genome shotgun (WGS) entry which is preliminary data.</text>
</comment>
<gene>
    <name evidence="2" type="ORF">Plil01_001664400</name>
</gene>
<evidence type="ECO:0000313" key="3">
    <source>
        <dbReference type="Proteomes" id="UP001165083"/>
    </source>
</evidence>
<accession>A0A9W7CWC8</accession>
<protein>
    <submittedName>
        <fullName evidence="2">Unnamed protein product</fullName>
    </submittedName>
</protein>
<feature type="compositionally biased region" description="Basic and acidic residues" evidence="1">
    <location>
        <begin position="1"/>
        <end position="10"/>
    </location>
</feature>
<feature type="compositionally biased region" description="Polar residues" evidence="1">
    <location>
        <begin position="96"/>
        <end position="117"/>
    </location>
</feature>
<feature type="region of interest" description="Disordered" evidence="1">
    <location>
        <begin position="1"/>
        <end position="132"/>
    </location>
</feature>
<proteinExistence type="predicted"/>
<keyword evidence="3" id="KW-1185">Reference proteome</keyword>
<dbReference type="AlphaFoldDB" id="A0A9W7CWC8"/>
<feature type="compositionally biased region" description="Acidic residues" evidence="1">
    <location>
        <begin position="72"/>
        <end position="85"/>
    </location>
</feature>
<dbReference type="EMBL" id="BSXW01002185">
    <property type="protein sequence ID" value="GMF41215.1"/>
    <property type="molecule type" value="Genomic_DNA"/>
</dbReference>
<feature type="compositionally biased region" description="Acidic residues" evidence="1">
    <location>
        <begin position="35"/>
        <end position="53"/>
    </location>
</feature>
<feature type="compositionally biased region" description="Basic and acidic residues" evidence="1">
    <location>
        <begin position="60"/>
        <end position="71"/>
    </location>
</feature>
<reference evidence="2" key="1">
    <citation type="submission" date="2023-04" db="EMBL/GenBank/DDBJ databases">
        <title>Phytophthora lilii NBRC 32176.</title>
        <authorList>
            <person name="Ichikawa N."/>
            <person name="Sato H."/>
            <person name="Tonouchi N."/>
        </authorList>
    </citation>
    <scope>NUCLEOTIDE SEQUENCE</scope>
    <source>
        <strain evidence="2">NBRC 32176</strain>
    </source>
</reference>
<evidence type="ECO:0000313" key="2">
    <source>
        <dbReference type="EMBL" id="GMF41215.1"/>
    </source>
</evidence>
<organism evidence="2 3">
    <name type="scientific">Phytophthora lilii</name>
    <dbReference type="NCBI Taxonomy" id="2077276"/>
    <lineage>
        <taxon>Eukaryota</taxon>
        <taxon>Sar</taxon>
        <taxon>Stramenopiles</taxon>
        <taxon>Oomycota</taxon>
        <taxon>Peronosporomycetes</taxon>
        <taxon>Peronosporales</taxon>
        <taxon>Peronosporaceae</taxon>
        <taxon>Phytophthora</taxon>
    </lineage>
</organism>
<name>A0A9W7CWC8_9STRA</name>
<evidence type="ECO:0000256" key="1">
    <source>
        <dbReference type="SAM" id="MobiDB-lite"/>
    </source>
</evidence>
<sequence>MKKVVYSDHKKNNKKNAKKEEPKKEEPKKDAAQAQEEEEAEAPDAWDDEDWETSDVVASLEDKLQEVKEDAAADESESDGDEDLLVLEQLRIEQAAPSSNYSQPLWSRSGTPSSLSRTDLGLCGCSRQDSPA</sequence>
<feature type="compositionally biased region" description="Basic and acidic residues" evidence="1">
    <location>
        <begin position="18"/>
        <end position="31"/>
    </location>
</feature>
<dbReference type="Proteomes" id="UP001165083">
    <property type="component" value="Unassembled WGS sequence"/>
</dbReference>